<dbReference type="SUPFAM" id="SSF53323">
    <property type="entry name" value="Pyruvate-ferredoxin oxidoreductase, PFOR, domain III"/>
    <property type="match status" value="1"/>
</dbReference>
<evidence type="ECO:0000313" key="4">
    <source>
        <dbReference type="EMBL" id="BDU76782.1"/>
    </source>
</evidence>
<dbReference type="RefSeq" id="WP_243334221.1">
    <property type="nucleotide sequence ID" value="NZ_AP027081.1"/>
</dbReference>
<evidence type="ECO:0000313" key="5">
    <source>
        <dbReference type="Proteomes" id="UP001228113"/>
    </source>
</evidence>
<evidence type="ECO:0000259" key="3">
    <source>
        <dbReference type="Pfam" id="PF01558"/>
    </source>
</evidence>
<accession>A0AA48GSH9</accession>
<dbReference type="InterPro" id="IPR011894">
    <property type="entry name" value="PorC_KorC"/>
</dbReference>
<dbReference type="AlphaFoldDB" id="A0AA48GSH9"/>
<feature type="transmembrane region" description="Helical" evidence="2">
    <location>
        <begin position="128"/>
        <end position="147"/>
    </location>
</feature>
<dbReference type="InterPro" id="IPR019752">
    <property type="entry name" value="Pyrv/ketoisovalerate_OxRed_cat"/>
</dbReference>
<evidence type="ECO:0000256" key="1">
    <source>
        <dbReference type="ARBA" id="ARBA00023002"/>
    </source>
</evidence>
<evidence type="ECO:0000256" key="2">
    <source>
        <dbReference type="SAM" id="Phobius"/>
    </source>
</evidence>
<dbReference type="Pfam" id="PF01558">
    <property type="entry name" value="POR"/>
    <property type="match status" value="1"/>
</dbReference>
<dbReference type="InterPro" id="IPR002869">
    <property type="entry name" value="Pyrv_flavodox_OxRed_cen"/>
</dbReference>
<dbReference type="PANTHER" id="PTHR42730">
    <property type="entry name" value="2-OXOGLUTARATE SYNTHASE SUBUNIT KORC"/>
    <property type="match status" value="1"/>
</dbReference>
<keyword evidence="1" id="KW-0560">Oxidoreductase</keyword>
<proteinExistence type="predicted"/>
<dbReference type="Proteomes" id="UP001228113">
    <property type="component" value="Chromosome"/>
</dbReference>
<keyword evidence="2" id="KW-0472">Membrane</keyword>
<keyword evidence="2" id="KW-0812">Transmembrane</keyword>
<gene>
    <name evidence="4" type="ORF">METESE_17400</name>
</gene>
<name>A0AA48GSH9_9BACT</name>
<dbReference type="EMBL" id="AP027081">
    <property type="protein sequence ID" value="BDU76782.1"/>
    <property type="molecule type" value="Genomic_DNA"/>
</dbReference>
<dbReference type="GO" id="GO:0016625">
    <property type="term" value="F:oxidoreductase activity, acting on the aldehyde or oxo group of donors, iron-sulfur protein as acceptor"/>
    <property type="evidence" value="ECO:0007669"/>
    <property type="project" value="InterPro"/>
</dbReference>
<organism evidence="4 5">
    <name type="scientific">Mesoterricola sediminis</name>
    <dbReference type="NCBI Taxonomy" id="2927980"/>
    <lineage>
        <taxon>Bacteria</taxon>
        <taxon>Pseudomonadati</taxon>
        <taxon>Acidobacteriota</taxon>
        <taxon>Holophagae</taxon>
        <taxon>Holophagales</taxon>
        <taxon>Holophagaceae</taxon>
        <taxon>Mesoterricola</taxon>
    </lineage>
</organism>
<dbReference type="KEGG" id="msea:METESE_17400"/>
<sequence length="186" mass="19533">MAKTEIRVGGLGGQGVILCGSIIGKAAAIHGGKQATLIQAFGPEARGSACSAQVTVSDEVIGYPYVKNPDILVLMSQDAYNQFVPKLKPGGMVLYEAELVNPDGRLPEGARAMGVPATRFAEELGRRLVLNIVMVGFFAGVTGLVPFEAVEKAVLDSVPRGTEDLNLKALRKGYEYGREQAAAGKG</sequence>
<protein>
    <submittedName>
        <fullName evidence="4">2-oxoglutarate ferredoxin oxidoreductase subunit gamma</fullName>
    </submittedName>
</protein>
<dbReference type="PANTHER" id="PTHR42730:SF1">
    <property type="entry name" value="2-OXOGLUTARATE SYNTHASE SUBUNIT KORC"/>
    <property type="match status" value="1"/>
</dbReference>
<reference evidence="4" key="1">
    <citation type="journal article" date="2023" name="Int. J. Syst. Evol. Microbiol.">
        <title>Mesoterricola silvestris gen. nov., sp. nov., Mesoterricola sediminis sp. nov., Geothrix oryzae sp. nov., Geothrix edaphica sp. nov., Geothrix rubra sp. nov., and Geothrix limicola sp. nov., six novel members of Acidobacteriota isolated from soils.</title>
        <authorList>
            <person name="Itoh H."/>
            <person name="Sugisawa Y."/>
            <person name="Mise K."/>
            <person name="Xu Z."/>
            <person name="Kuniyasu M."/>
            <person name="Ushijima N."/>
            <person name="Kawano K."/>
            <person name="Kobayashi E."/>
            <person name="Shiratori Y."/>
            <person name="Masuda Y."/>
            <person name="Senoo K."/>
        </authorList>
    </citation>
    <scope>NUCLEOTIDE SEQUENCE</scope>
    <source>
        <strain evidence="4">W786</strain>
    </source>
</reference>
<dbReference type="InterPro" id="IPR052554">
    <property type="entry name" value="2-oxoglutarate_synth_KorC"/>
</dbReference>
<dbReference type="NCBIfam" id="TIGR02175">
    <property type="entry name" value="PorC_KorC"/>
    <property type="match status" value="1"/>
</dbReference>
<keyword evidence="2" id="KW-1133">Transmembrane helix</keyword>
<dbReference type="Gene3D" id="3.40.920.10">
    <property type="entry name" value="Pyruvate-ferredoxin oxidoreductase, PFOR, domain III"/>
    <property type="match status" value="1"/>
</dbReference>
<feature type="domain" description="Pyruvate/ketoisovalerate oxidoreductase catalytic" evidence="3">
    <location>
        <begin position="12"/>
        <end position="175"/>
    </location>
</feature>
<keyword evidence="5" id="KW-1185">Reference proteome</keyword>